<proteinExistence type="predicted"/>
<comment type="caution">
    <text evidence="2">The sequence shown here is derived from an EMBL/GenBank/DDBJ whole genome shotgun (WGS) entry which is preliminary data.</text>
</comment>
<gene>
    <name evidence="2" type="ORF">D9613_012692</name>
</gene>
<feature type="compositionally biased region" description="Basic and acidic residues" evidence="1">
    <location>
        <begin position="124"/>
        <end position="134"/>
    </location>
</feature>
<reference evidence="2 3" key="1">
    <citation type="submission" date="2019-12" db="EMBL/GenBank/DDBJ databases">
        <authorList>
            <person name="Floudas D."/>
            <person name="Bentzer J."/>
            <person name="Ahren D."/>
            <person name="Johansson T."/>
            <person name="Persson P."/>
            <person name="Tunlid A."/>
        </authorList>
    </citation>
    <scope>NUCLEOTIDE SEQUENCE [LARGE SCALE GENOMIC DNA]</scope>
    <source>
        <strain evidence="2 3">CBS 102.39</strain>
    </source>
</reference>
<organism evidence="2 3">
    <name type="scientific">Agrocybe pediades</name>
    <dbReference type="NCBI Taxonomy" id="84607"/>
    <lineage>
        <taxon>Eukaryota</taxon>
        <taxon>Fungi</taxon>
        <taxon>Dikarya</taxon>
        <taxon>Basidiomycota</taxon>
        <taxon>Agaricomycotina</taxon>
        <taxon>Agaricomycetes</taxon>
        <taxon>Agaricomycetidae</taxon>
        <taxon>Agaricales</taxon>
        <taxon>Agaricineae</taxon>
        <taxon>Strophariaceae</taxon>
        <taxon>Agrocybe</taxon>
    </lineage>
</organism>
<dbReference type="EMBL" id="JAACJL010000048">
    <property type="protein sequence ID" value="KAF4612565.1"/>
    <property type="molecule type" value="Genomic_DNA"/>
</dbReference>
<sequence length="481" mass="53719">MFATRSGRKFGREDVINTPNPSFSFLEGIQLALEREGSFDDEDLGPVDSLDPDQLKSEMDHFFGGLDSPLTTPPSSPRSTRSASPPHAATSGDVALATQEQPTSHLNSKQRRDKRKWRERRRVQRQEPERDRKIVAAGATNSDGYSIPRPSTLKKHVLPAHPFKTEYKPESITAASDFSGYGARREQNADSVYSLQELLEVYKFEYVPWDGRTAKPILDGEQRIIAVCAGQPDDLSWPDLASKAFASVERARDKCSFPKKAQDHRRGTFSALSCGISHGGGQTEPGNLKNTQKNERQLESLLSNNAFRRIAGFANGAFSTWCPGLYEHYKQYLEALVAENSNLKPNFPNTVWAAATFNFGPHTEAKKHQDSSNFPPDGLIIEFPAGSTIIIPSAVLAHSNTPIQRGERRASFTQYTAGGLFRWVDHSFMSKKDFYSTWDGAEAMLEEKAKAKENHKQALSFFSTMDSIPEDQRKRREKAGL</sequence>
<name>A0A8H4QKU1_9AGAR</name>
<feature type="compositionally biased region" description="Polar residues" evidence="1">
    <location>
        <begin position="98"/>
        <end position="107"/>
    </location>
</feature>
<feature type="region of interest" description="Disordered" evidence="1">
    <location>
        <begin position="37"/>
        <end position="153"/>
    </location>
</feature>
<dbReference type="AlphaFoldDB" id="A0A8H4QKU1"/>
<feature type="compositionally biased region" description="Basic residues" evidence="1">
    <location>
        <begin position="108"/>
        <end position="123"/>
    </location>
</feature>
<dbReference type="Proteomes" id="UP000521872">
    <property type="component" value="Unassembled WGS sequence"/>
</dbReference>
<feature type="compositionally biased region" description="Low complexity" evidence="1">
    <location>
        <begin position="77"/>
        <end position="91"/>
    </location>
</feature>
<feature type="region of interest" description="Disordered" evidence="1">
    <location>
        <begin position="1"/>
        <end position="21"/>
    </location>
</feature>
<keyword evidence="3" id="KW-1185">Reference proteome</keyword>
<protein>
    <submittedName>
        <fullName evidence="2">Uncharacterized protein</fullName>
    </submittedName>
</protein>
<evidence type="ECO:0000313" key="3">
    <source>
        <dbReference type="Proteomes" id="UP000521872"/>
    </source>
</evidence>
<accession>A0A8H4QKU1</accession>
<evidence type="ECO:0000256" key="1">
    <source>
        <dbReference type="SAM" id="MobiDB-lite"/>
    </source>
</evidence>
<evidence type="ECO:0000313" key="2">
    <source>
        <dbReference type="EMBL" id="KAF4612565.1"/>
    </source>
</evidence>